<reference evidence="1" key="1">
    <citation type="journal article" date="2020" name="Nature">
        <title>Giant virus diversity and host interactions through global metagenomics.</title>
        <authorList>
            <person name="Schulz F."/>
            <person name="Roux S."/>
            <person name="Paez-Espino D."/>
            <person name="Jungbluth S."/>
            <person name="Walsh D.A."/>
            <person name="Denef V.J."/>
            <person name="McMahon K.D."/>
            <person name="Konstantinidis K.T."/>
            <person name="Eloe-Fadrosh E.A."/>
            <person name="Kyrpides N.C."/>
            <person name="Woyke T."/>
        </authorList>
    </citation>
    <scope>NUCLEOTIDE SEQUENCE</scope>
    <source>
        <strain evidence="1">GVMAG-M-3300023174-134</strain>
    </source>
</reference>
<accession>A0A6C0DBH2</accession>
<dbReference type="EMBL" id="MN739577">
    <property type="protein sequence ID" value="QHT13771.1"/>
    <property type="molecule type" value="Genomic_DNA"/>
</dbReference>
<organism evidence="1">
    <name type="scientific">viral metagenome</name>
    <dbReference type="NCBI Taxonomy" id="1070528"/>
    <lineage>
        <taxon>unclassified sequences</taxon>
        <taxon>metagenomes</taxon>
        <taxon>organismal metagenomes</taxon>
    </lineage>
</organism>
<dbReference type="AlphaFoldDB" id="A0A6C0DBH2"/>
<evidence type="ECO:0000313" key="1">
    <source>
        <dbReference type="EMBL" id="QHT13771.1"/>
    </source>
</evidence>
<protein>
    <submittedName>
        <fullName evidence="1">Uncharacterized protein</fullName>
    </submittedName>
</protein>
<sequence>MWKPILKVYRYMIMKSIIKEVEDYFVDKICNKIYSQDELKEINIYCDHNVIIVLIEFVYELKEVYTNISDKDICIAILYTYYGLNLGEQTTDYITPTIYEDYADDKETVFKLYVDITTGDIIKNNENLSSKIRRFIQTGEIYSILR</sequence>
<proteinExistence type="predicted"/>
<name>A0A6C0DBH2_9ZZZZ</name>